<dbReference type="PROSITE" id="PS50158">
    <property type="entry name" value="ZF_CCHC"/>
    <property type="match status" value="1"/>
</dbReference>
<feature type="region of interest" description="Disordered" evidence="2">
    <location>
        <begin position="66"/>
        <end position="105"/>
    </location>
</feature>
<keyword evidence="1" id="KW-0863">Zinc-finger</keyword>
<dbReference type="InterPro" id="IPR036875">
    <property type="entry name" value="Znf_CCHC_sf"/>
</dbReference>
<dbReference type="EMBL" id="SWLB01000002">
    <property type="protein sequence ID" value="KAF3340747.1"/>
    <property type="molecule type" value="Genomic_DNA"/>
</dbReference>
<reference evidence="4" key="1">
    <citation type="submission" date="2020-01" db="EMBL/GenBank/DDBJ databases">
        <title>Genome sequence of Kobresia littledalei, the first chromosome-level genome in the family Cyperaceae.</title>
        <authorList>
            <person name="Qu G."/>
        </authorList>
    </citation>
    <scope>NUCLEOTIDE SEQUENCE</scope>
    <source>
        <strain evidence="4">C.B.Clarke</strain>
        <tissue evidence="4">Leaf</tissue>
    </source>
</reference>
<sequence length="317" mass="35479">MATKATKATTAPATQLDATGDGWQVVRRRRRFPDHWRTPADIKIDAVKPYIPYFTHKTYAQAVSGSSLNSSVSSGSNRTSPAPTNTVSPPSSRPPTPPTPPGTQYFYSPHSPTLLRFPPLSSYPEWKHRCFNCCRFGHTAAKCRNPRKCGKCWADGHIARHCQNPPLNPASTLTKPLPKNPRHLRTEPLFEELLQESTLPQQHSFPEGRPKKIVCFLDREDSYFREIQRLSRAVIVDGHKKALLLEPHNQHGSRYWARKGTRNPGCNSVSRAISHSSTPWPGGRNIHQGVTIRPLGPRLRFPAVVPTGQRFGHGSPF</sequence>
<evidence type="ECO:0000259" key="3">
    <source>
        <dbReference type="PROSITE" id="PS50158"/>
    </source>
</evidence>
<dbReference type="OrthoDB" id="7608935at2759"/>
<proteinExistence type="predicted"/>
<feature type="compositionally biased region" description="Low complexity" evidence="2">
    <location>
        <begin position="1"/>
        <end position="14"/>
    </location>
</feature>
<evidence type="ECO:0000313" key="5">
    <source>
        <dbReference type="Proteomes" id="UP000623129"/>
    </source>
</evidence>
<dbReference type="GO" id="GO:0003676">
    <property type="term" value="F:nucleic acid binding"/>
    <property type="evidence" value="ECO:0007669"/>
    <property type="project" value="InterPro"/>
</dbReference>
<dbReference type="GO" id="GO:0008270">
    <property type="term" value="F:zinc ion binding"/>
    <property type="evidence" value="ECO:0007669"/>
    <property type="project" value="UniProtKB-KW"/>
</dbReference>
<evidence type="ECO:0000313" key="4">
    <source>
        <dbReference type="EMBL" id="KAF3340747.1"/>
    </source>
</evidence>
<gene>
    <name evidence="4" type="ORF">FCM35_KLT09591</name>
</gene>
<keyword evidence="1" id="KW-0862">Zinc</keyword>
<dbReference type="Gene3D" id="4.10.60.10">
    <property type="entry name" value="Zinc finger, CCHC-type"/>
    <property type="match status" value="1"/>
</dbReference>
<name>A0A833RJL6_9POAL</name>
<feature type="region of interest" description="Disordered" evidence="2">
    <location>
        <begin position="1"/>
        <end position="22"/>
    </location>
</feature>
<comment type="caution">
    <text evidence="4">The sequence shown here is derived from an EMBL/GenBank/DDBJ whole genome shotgun (WGS) entry which is preliminary data.</text>
</comment>
<accession>A0A833RJL6</accession>
<keyword evidence="1" id="KW-0479">Metal-binding</keyword>
<feature type="compositionally biased region" description="Pro residues" evidence="2">
    <location>
        <begin position="91"/>
        <end position="101"/>
    </location>
</feature>
<dbReference type="InterPro" id="IPR001878">
    <property type="entry name" value="Znf_CCHC"/>
</dbReference>
<dbReference type="SMART" id="SM00343">
    <property type="entry name" value="ZnF_C2HC"/>
    <property type="match status" value="2"/>
</dbReference>
<evidence type="ECO:0000256" key="1">
    <source>
        <dbReference type="PROSITE-ProRule" id="PRU00047"/>
    </source>
</evidence>
<dbReference type="Proteomes" id="UP000623129">
    <property type="component" value="Unassembled WGS sequence"/>
</dbReference>
<protein>
    <submittedName>
        <fullName evidence="4">Gag polyprotein</fullName>
    </submittedName>
</protein>
<dbReference type="AlphaFoldDB" id="A0A833RJL6"/>
<keyword evidence="5" id="KW-1185">Reference proteome</keyword>
<dbReference type="SUPFAM" id="SSF57756">
    <property type="entry name" value="Retrovirus zinc finger-like domains"/>
    <property type="match status" value="1"/>
</dbReference>
<feature type="compositionally biased region" description="Low complexity" evidence="2">
    <location>
        <begin position="66"/>
        <end position="90"/>
    </location>
</feature>
<feature type="domain" description="CCHC-type" evidence="3">
    <location>
        <begin position="129"/>
        <end position="145"/>
    </location>
</feature>
<organism evidence="4 5">
    <name type="scientific">Carex littledalei</name>
    <dbReference type="NCBI Taxonomy" id="544730"/>
    <lineage>
        <taxon>Eukaryota</taxon>
        <taxon>Viridiplantae</taxon>
        <taxon>Streptophyta</taxon>
        <taxon>Embryophyta</taxon>
        <taxon>Tracheophyta</taxon>
        <taxon>Spermatophyta</taxon>
        <taxon>Magnoliopsida</taxon>
        <taxon>Liliopsida</taxon>
        <taxon>Poales</taxon>
        <taxon>Cyperaceae</taxon>
        <taxon>Cyperoideae</taxon>
        <taxon>Cariceae</taxon>
        <taxon>Carex</taxon>
        <taxon>Carex subgen. Euthyceras</taxon>
    </lineage>
</organism>
<evidence type="ECO:0000256" key="2">
    <source>
        <dbReference type="SAM" id="MobiDB-lite"/>
    </source>
</evidence>